<feature type="region of interest" description="Disordered" evidence="1">
    <location>
        <begin position="130"/>
        <end position="213"/>
    </location>
</feature>
<feature type="compositionally biased region" description="Basic residues" evidence="1">
    <location>
        <begin position="182"/>
        <end position="194"/>
    </location>
</feature>
<dbReference type="GO" id="GO:0008528">
    <property type="term" value="F:G protein-coupled peptide receptor activity"/>
    <property type="evidence" value="ECO:0007669"/>
    <property type="project" value="TreeGrafter"/>
</dbReference>
<feature type="compositionally biased region" description="Low complexity" evidence="1">
    <location>
        <begin position="163"/>
        <end position="181"/>
    </location>
</feature>
<keyword evidence="2" id="KW-0472">Membrane</keyword>
<dbReference type="GO" id="GO:0005886">
    <property type="term" value="C:plasma membrane"/>
    <property type="evidence" value="ECO:0007669"/>
    <property type="project" value="TreeGrafter"/>
</dbReference>
<evidence type="ECO:0008006" key="5">
    <source>
        <dbReference type="Google" id="ProtNLM"/>
    </source>
</evidence>
<reference evidence="3 4" key="1">
    <citation type="submission" date="2018-04" db="EMBL/GenBank/DDBJ databases">
        <authorList>
            <person name="Zhang X."/>
            <person name="Yuan J."/>
            <person name="Li F."/>
            <person name="Xiang J."/>
        </authorList>
    </citation>
    <scope>NUCLEOTIDE SEQUENCE [LARGE SCALE GENOMIC DNA]</scope>
    <source>
        <tissue evidence="3">Muscle</tissue>
    </source>
</reference>
<evidence type="ECO:0000256" key="1">
    <source>
        <dbReference type="SAM" id="MobiDB-lite"/>
    </source>
</evidence>
<evidence type="ECO:0000313" key="4">
    <source>
        <dbReference type="Proteomes" id="UP000283509"/>
    </source>
</evidence>
<keyword evidence="2" id="KW-1133">Transmembrane helix</keyword>
<feature type="region of interest" description="Disordered" evidence="1">
    <location>
        <begin position="47"/>
        <end position="66"/>
    </location>
</feature>
<feature type="transmembrane region" description="Helical" evidence="2">
    <location>
        <begin position="12"/>
        <end position="33"/>
    </location>
</feature>
<reference evidence="3 4" key="2">
    <citation type="submission" date="2019-01" db="EMBL/GenBank/DDBJ databases">
        <title>The decoding of complex shrimp genome reveals the adaptation for benthos swimmer, frequently molting mechanism and breeding impact on genome.</title>
        <authorList>
            <person name="Sun Y."/>
            <person name="Gao Y."/>
            <person name="Yu Y."/>
        </authorList>
    </citation>
    <scope>NUCLEOTIDE SEQUENCE [LARGE SCALE GENOMIC DNA]</scope>
    <source>
        <tissue evidence="3">Muscle</tissue>
    </source>
</reference>
<evidence type="ECO:0000313" key="3">
    <source>
        <dbReference type="EMBL" id="ROT69502.1"/>
    </source>
</evidence>
<comment type="caution">
    <text evidence="3">The sequence shown here is derived from an EMBL/GenBank/DDBJ whole genome shotgun (WGS) entry which is preliminary data.</text>
</comment>
<dbReference type="EMBL" id="QCYY01002557">
    <property type="protein sequence ID" value="ROT69502.1"/>
    <property type="molecule type" value="Genomic_DNA"/>
</dbReference>
<dbReference type="GO" id="GO:0009755">
    <property type="term" value="P:hormone-mediated signaling pathway"/>
    <property type="evidence" value="ECO:0007669"/>
    <property type="project" value="TreeGrafter"/>
</dbReference>
<proteinExistence type="predicted"/>
<dbReference type="AlphaFoldDB" id="A0A423SZB5"/>
<keyword evidence="4" id="KW-1185">Reference proteome</keyword>
<dbReference type="PANTHER" id="PTHR24372">
    <property type="entry name" value="GLYCOPROTEIN HORMONE RECEPTOR"/>
    <property type="match status" value="1"/>
</dbReference>
<sequence length="213" mass="23534">MGGNLAPHFQVFAWIAVFVLPLNAAVNPVLYTLSTAPVRLRAGHAWRSVRSSTNGKSNRSRSNRTGKWCSSFRSRLNTEVTDMPPSSDQRLLSSKVPICVYTSVLPRASEPLHYTHKILDAGVENAASGRGDAIMNSSDGGVHTPLCPRDSSTPEPKEEPGSLELVPLEELTTPLQPSSARRSSRRHSRRKNHSDHRNLKARPENGNIEIRKR</sequence>
<dbReference type="Proteomes" id="UP000283509">
    <property type="component" value="Unassembled WGS sequence"/>
</dbReference>
<accession>A0A423SZB5</accession>
<protein>
    <recommendedName>
        <fullName evidence="5">G-protein coupled receptors family 1 profile domain-containing protein</fullName>
    </recommendedName>
</protein>
<organism evidence="3 4">
    <name type="scientific">Penaeus vannamei</name>
    <name type="common">Whiteleg shrimp</name>
    <name type="synonym">Litopenaeus vannamei</name>
    <dbReference type="NCBI Taxonomy" id="6689"/>
    <lineage>
        <taxon>Eukaryota</taxon>
        <taxon>Metazoa</taxon>
        <taxon>Ecdysozoa</taxon>
        <taxon>Arthropoda</taxon>
        <taxon>Crustacea</taxon>
        <taxon>Multicrustacea</taxon>
        <taxon>Malacostraca</taxon>
        <taxon>Eumalacostraca</taxon>
        <taxon>Eucarida</taxon>
        <taxon>Decapoda</taxon>
        <taxon>Dendrobranchiata</taxon>
        <taxon>Penaeoidea</taxon>
        <taxon>Penaeidae</taxon>
        <taxon>Penaeus</taxon>
    </lineage>
</organism>
<keyword evidence="2" id="KW-0812">Transmembrane</keyword>
<dbReference type="STRING" id="6689.A0A423SZB5"/>
<evidence type="ECO:0000256" key="2">
    <source>
        <dbReference type="SAM" id="Phobius"/>
    </source>
</evidence>
<dbReference type="GO" id="GO:0007189">
    <property type="term" value="P:adenylate cyclase-activating G protein-coupled receptor signaling pathway"/>
    <property type="evidence" value="ECO:0007669"/>
    <property type="project" value="TreeGrafter"/>
</dbReference>
<name>A0A423SZB5_PENVA</name>
<gene>
    <name evidence="3" type="ORF">C7M84_012269</name>
</gene>
<dbReference type="OrthoDB" id="10513695at2759"/>
<dbReference type="PANTHER" id="PTHR24372:SF77">
    <property type="entry name" value="G-PROTEIN COUPLED RECEPTORS FAMILY 1 PROFILE DOMAIN-CONTAINING PROTEIN"/>
    <property type="match status" value="1"/>
</dbReference>